<dbReference type="EMBL" id="BMLV01000004">
    <property type="protein sequence ID" value="GGP05246.1"/>
    <property type="molecule type" value="Genomic_DNA"/>
</dbReference>
<dbReference type="Proteomes" id="UP000620064">
    <property type="component" value="Unassembled WGS sequence"/>
</dbReference>
<keyword evidence="2" id="KW-1185">Reference proteome</keyword>
<evidence type="ECO:0000313" key="2">
    <source>
        <dbReference type="Proteomes" id="UP000620064"/>
    </source>
</evidence>
<reference evidence="2" key="1">
    <citation type="journal article" date="2019" name="Int. J. Syst. Evol. Microbiol.">
        <title>The Global Catalogue of Microorganisms (GCM) 10K type strain sequencing project: providing services to taxonomists for standard genome sequencing and annotation.</title>
        <authorList>
            <consortium name="The Broad Institute Genomics Platform"/>
            <consortium name="The Broad Institute Genome Sequencing Center for Infectious Disease"/>
            <person name="Wu L."/>
            <person name="Ma J."/>
        </authorList>
    </citation>
    <scope>NUCLEOTIDE SEQUENCE [LARGE SCALE GENOMIC DNA]</scope>
    <source>
        <strain evidence="2">CGMCC 1.7656</strain>
    </source>
</reference>
<dbReference type="RefSeq" id="WP_188618040.1">
    <property type="nucleotide sequence ID" value="NZ_BMLV01000004.1"/>
</dbReference>
<accession>A0ABQ2NMS5</accession>
<protein>
    <submittedName>
        <fullName evidence="1">Uncharacterized protein</fullName>
    </submittedName>
</protein>
<comment type="caution">
    <text evidence="1">The sequence shown here is derived from an EMBL/GenBank/DDBJ whole genome shotgun (WGS) entry which is preliminary data.</text>
</comment>
<sequence>MKIVFFIVVLLINISCYAQNNINFYYQDKTQAKETDSIGYKFYLDNTPKELMKKDDEIILFFNNAAFIEEIIVVNGIKYKFENYTC</sequence>
<gene>
    <name evidence="1" type="ORF">GCM10010992_20680</name>
</gene>
<organism evidence="1 2">
    <name type="scientific">Cloacibacterium rupense</name>
    <dbReference type="NCBI Taxonomy" id="517423"/>
    <lineage>
        <taxon>Bacteria</taxon>
        <taxon>Pseudomonadati</taxon>
        <taxon>Bacteroidota</taxon>
        <taxon>Flavobacteriia</taxon>
        <taxon>Flavobacteriales</taxon>
        <taxon>Weeksellaceae</taxon>
    </lineage>
</organism>
<proteinExistence type="predicted"/>
<evidence type="ECO:0000313" key="1">
    <source>
        <dbReference type="EMBL" id="GGP05246.1"/>
    </source>
</evidence>
<name>A0ABQ2NMS5_9FLAO</name>